<keyword evidence="1" id="KW-0175">Coiled coil</keyword>
<sequence length="590" mass="67874">MEEKKTIVPRRRMSPSLRKILLLLVLLLIPIFLAGAGFLVYSIINARESGRERIDTAVSTQLEDLDSSLSMVNLYLTETLMNNSLTKKINTEEDTHDRLVAARSLWEEFDRQNSLWAGNFNLFYYCPSRSLSVSRFDSGSNYSDNDAIRTMIKESAGKALFGESHLLWKPLAVNGSAYLLQIYTYQGNYVACWLSCSDAFSVLQGAVLSPNGLYVVLDSSYEPVLGKGTLVDRGIELDGGTATCSRWGEFCEVYEMHRADIRLLVNDDPYIDQENLLFLITFFCVTLLIILAFSLYTLTYFHRYIETPFQEFQQHVNDYASVRRHVKKRGFAELDEAVEAFDSLQMQLQELKIDVYEEKLALARTELEYFQLQIKPHFFVNCFSIIFGMAQKKDFSRIQEFCLKLSNYVRFLFRDGFTMVTLREELSVIREYLDIQNIRHRTENQMQDSIEEALLSREIPPLLLLTFVENAVKHAELNAWNLTVCILVSRLEEQQKLRFIVKNNGSKFPDEYLELLNDPAYYLDGGSHGGRGVGIRNIHKRLSLIYGNRFSLHFYNSDKGACVEILLPDEEIRPAAEMNFSADSNKLADK</sequence>
<dbReference type="InterPro" id="IPR010559">
    <property type="entry name" value="Sig_transdc_His_kin_internal"/>
</dbReference>
<dbReference type="PANTHER" id="PTHR34220">
    <property type="entry name" value="SENSOR HISTIDINE KINASE YPDA"/>
    <property type="match status" value="1"/>
</dbReference>
<feature type="transmembrane region" description="Helical" evidence="2">
    <location>
        <begin position="20"/>
        <end position="44"/>
    </location>
</feature>
<gene>
    <name evidence="5" type="ORF">NE695_00245</name>
</gene>
<dbReference type="Gene3D" id="3.30.565.10">
    <property type="entry name" value="Histidine kinase-like ATPase, C-terminal domain"/>
    <property type="match status" value="1"/>
</dbReference>
<dbReference type="Pfam" id="PF06580">
    <property type="entry name" value="His_kinase"/>
    <property type="match status" value="1"/>
</dbReference>
<keyword evidence="6" id="KW-1185">Reference proteome</keyword>
<comment type="caution">
    <text evidence="5">The sequence shown here is derived from an EMBL/GenBank/DDBJ whole genome shotgun (WGS) entry which is preliminary data.</text>
</comment>
<dbReference type="GO" id="GO:0016301">
    <property type="term" value="F:kinase activity"/>
    <property type="evidence" value="ECO:0007669"/>
    <property type="project" value="UniProtKB-KW"/>
</dbReference>
<accession>A0ABT1RUM4</accession>
<feature type="coiled-coil region" evidence="1">
    <location>
        <begin position="334"/>
        <end position="366"/>
    </location>
</feature>
<evidence type="ECO:0000256" key="2">
    <source>
        <dbReference type="SAM" id="Phobius"/>
    </source>
</evidence>
<feature type="domain" description="Histidine kinase/HSP90-like ATPase" evidence="3">
    <location>
        <begin position="464"/>
        <end position="570"/>
    </location>
</feature>
<dbReference type="InterPro" id="IPR003594">
    <property type="entry name" value="HATPase_dom"/>
</dbReference>
<reference evidence="5 6" key="1">
    <citation type="submission" date="2022-06" db="EMBL/GenBank/DDBJ databases">
        <title>Isolation of gut microbiota from human fecal samples.</title>
        <authorList>
            <person name="Pamer E.G."/>
            <person name="Barat B."/>
            <person name="Waligurski E."/>
            <person name="Medina S."/>
            <person name="Paddock L."/>
            <person name="Mostad J."/>
        </authorList>
    </citation>
    <scope>NUCLEOTIDE SEQUENCE [LARGE SCALE GENOMIC DNA]</scope>
    <source>
        <strain evidence="5 6">DFI.9.73</strain>
    </source>
</reference>
<evidence type="ECO:0000256" key="1">
    <source>
        <dbReference type="SAM" id="Coils"/>
    </source>
</evidence>
<feature type="transmembrane region" description="Helical" evidence="2">
    <location>
        <begin position="276"/>
        <end position="298"/>
    </location>
</feature>
<evidence type="ECO:0000313" key="6">
    <source>
        <dbReference type="Proteomes" id="UP001524473"/>
    </source>
</evidence>
<keyword evidence="2" id="KW-0812">Transmembrane</keyword>
<dbReference type="EMBL" id="JANFZH010000001">
    <property type="protein sequence ID" value="MCQ4838340.1"/>
    <property type="molecule type" value="Genomic_DNA"/>
</dbReference>
<dbReference type="SUPFAM" id="SSF55874">
    <property type="entry name" value="ATPase domain of HSP90 chaperone/DNA topoisomerase II/histidine kinase"/>
    <property type="match status" value="1"/>
</dbReference>
<evidence type="ECO:0000313" key="5">
    <source>
        <dbReference type="EMBL" id="MCQ4838340.1"/>
    </source>
</evidence>
<keyword evidence="5" id="KW-0808">Transferase</keyword>
<dbReference type="Pfam" id="PF02518">
    <property type="entry name" value="HATPase_c"/>
    <property type="match status" value="1"/>
</dbReference>
<dbReference type="RefSeq" id="WP_256191430.1">
    <property type="nucleotide sequence ID" value="NZ_CAJKKG010000004.1"/>
</dbReference>
<feature type="domain" description="Signal transduction histidine kinase internal region" evidence="4">
    <location>
        <begin position="366"/>
        <end position="441"/>
    </location>
</feature>
<name>A0ABT1RUM4_9FIRM</name>
<keyword evidence="2" id="KW-0472">Membrane</keyword>
<keyword evidence="2" id="KW-1133">Transmembrane helix</keyword>
<dbReference type="InterPro" id="IPR036890">
    <property type="entry name" value="HATPase_C_sf"/>
</dbReference>
<organism evidence="5 6">
    <name type="scientific">Neglectibacter timonensis</name>
    <dbReference type="NCBI Taxonomy" id="1776382"/>
    <lineage>
        <taxon>Bacteria</taxon>
        <taxon>Bacillati</taxon>
        <taxon>Bacillota</taxon>
        <taxon>Clostridia</taxon>
        <taxon>Eubacteriales</taxon>
        <taxon>Oscillospiraceae</taxon>
        <taxon>Neglectibacter</taxon>
    </lineage>
</organism>
<dbReference type="PANTHER" id="PTHR34220:SF7">
    <property type="entry name" value="SENSOR HISTIDINE KINASE YPDA"/>
    <property type="match status" value="1"/>
</dbReference>
<proteinExistence type="predicted"/>
<dbReference type="InterPro" id="IPR050640">
    <property type="entry name" value="Bact_2-comp_sensor_kinase"/>
</dbReference>
<evidence type="ECO:0000259" key="3">
    <source>
        <dbReference type="Pfam" id="PF02518"/>
    </source>
</evidence>
<protein>
    <submittedName>
        <fullName evidence="5">Histidine kinase</fullName>
    </submittedName>
</protein>
<keyword evidence="5" id="KW-0418">Kinase</keyword>
<evidence type="ECO:0000259" key="4">
    <source>
        <dbReference type="Pfam" id="PF06580"/>
    </source>
</evidence>
<dbReference type="Proteomes" id="UP001524473">
    <property type="component" value="Unassembled WGS sequence"/>
</dbReference>